<protein>
    <submittedName>
        <fullName evidence="2">Uncharacterized protein</fullName>
    </submittedName>
</protein>
<evidence type="ECO:0000313" key="3">
    <source>
        <dbReference type="Proteomes" id="UP000031512"/>
    </source>
</evidence>
<organism evidence="2 3">
    <name type="scientific">Theileria equi strain WA</name>
    <dbReference type="NCBI Taxonomy" id="1537102"/>
    <lineage>
        <taxon>Eukaryota</taxon>
        <taxon>Sar</taxon>
        <taxon>Alveolata</taxon>
        <taxon>Apicomplexa</taxon>
        <taxon>Aconoidasida</taxon>
        <taxon>Piroplasmida</taxon>
        <taxon>Theileriidae</taxon>
        <taxon>Theileria</taxon>
    </lineage>
</organism>
<feature type="compositionally biased region" description="Basic residues" evidence="1">
    <location>
        <begin position="83"/>
        <end position="93"/>
    </location>
</feature>
<dbReference type="eggNOG" id="KOG2888">
    <property type="taxonomic scope" value="Eukaryota"/>
</dbReference>
<feature type="region of interest" description="Disordered" evidence="1">
    <location>
        <begin position="75"/>
        <end position="181"/>
    </location>
</feature>
<reference evidence="2 3" key="1">
    <citation type="journal article" date="2012" name="BMC Genomics">
        <title>Comparative genomic analysis and phylogenetic position of Theileria equi.</title>
        <authorList>
            <person name="Kappmeyer L.S."/>
            <person name="Thiagarajan M."/>
            <person name="Herndon D.R."/>
            <person name="Ramsay J.D."/>
            <person name="Caler E."/>
            <person name="Djikeng A."/>
            <person name="Gillespie J.J."/>
            <person name="Lau A.O."/>
            <person name="Roalson E.H."/>
            <person name="Silva J.C."/>
            <person name="Silva M.G."/>
            <person name="Suarez C.E."/>
            <person name="Ueti M.W."/>
            <person name="Nene V.M."/>
            <person name="Mealey R.H."/>
            <person name="Knowles D.P."/>
            <person name="Brayton K.A."/>
        </authorList>
    </citation>
    <scope>NUCLEOTIDE SEQUENCE [LARGE SCALE GENOMIC DNA]</scope>
    <source>
        <strain evidence="2 3">WA</strain>
    </source>
</reference>
<keyword evidence="3" id="KW-1185">Reference proteome</keyword>
<feature type="compositionally biased region" description="Polar residues" evidence="1">
    <location>
        <begin position="130"/>
        <end position="139"/>
    </location>
</feature>
<evidence type="ECO:0000256" key="1">
    <source>
        <dbReference type="SAM" id="MobiDB-lite"/>
    </source>
</evidence>
<dbReference type="AlphaFoldDB" id="L0B2B7"/>
<feature type="compositionally biased region" description="Basic and acidic residues" evidence="1">
    <location>
        <begin position="140"/>
        <end position="152"/>
    </location>
</feature>
<sequence length="181" mass="21004">MSVHRKRRVRNLDLVDELVEGTPVLIYLKGDWVDGKIFDVRDGKNGYPLVTVTLGNGAQETLDIAYISIKNGKESHYPERRKSYSKHGSHRSRSRDSESSSRRSTKYRRHECRSLSQERYRSKHRETDNYPRSSSSKQDLLNEFKRREREKALATGKGYAKRPTSYKSSLSSRLDAKHGRS</sequence>
<dbReference type="GeneID" id="15804815"/>
<dbReference type="RefSeq" id="XP_004831304.1">
    <property type="nucleotide sequence ID" value="XM_004831247.1"/>
</dbReference>
<evidence type="ECO:0000313" key="2">
    <source>
        <dbReference type="EMBL" id="AFZ81638.1"/>
    </source>
</evidence>
<dbReference type="KEGG" id="beq:BEWA_010550"/>
<dbReference type="OrthoDB" id="3881at2759"/>
<feature type="compositionally biased region" description="Basic and acidic residues" evidence="1">
    <location>
        <begin position="112"/>
        <end position="129"/>
    </location>
</feature>
<dbReference type="VEuPathDB" id="PiroplasmaDB:BEWA_010550"/>
<dbReference type="Proteomes" id="UP000031512">
    <property type="component" value="Chromosome 3"/>
</dbReference>
<dbReference type="STRING" id="1537102.L0B2B7"/>
<dbReference type="EMBL" id="CP001670">
    <property type="protein sequence ID" value="AFZ81638.1"/>
    <property type="molecule type" value="Genomic_DNA"/>
</dbReference>
<name>L0B2B7_THEEQ</name>
<gene>
    <name evidence="2" type="ORF">BEWA_010550</name>
</gene>
<accession>L0B2B7</accession>
<proteinExistence type="predicted"/>